<dbReference type="Proteomes" id="UP000001554">
    <property type="component" value="Chromosome 4"/>
</dbReference>
<feature type="transmembrane region" description="Helical" evidence="1">
    <location>
        <begin position="127"/>
        <end position="144"/>
    </location>
</feature>
<feature type="transmembrane region" description="Helical" evidence="1">
    <location>
        <begin position="250"/>
        <end position="270"/>
    </location>
</feature>
<dbReference type="AlphaFoldDB" id="A0A9J7MP88"/>
<keyword evidence="1" id="KW-1133">Transmembrane helix</keyword>
<evidence type="ECO:0000313" key="2">
    <source>
        <dbReference type="Proteomes" id="UP000001554"/>
    </source>
</evidence>
<keyword evidence="1" id="KW-0472">Membrane</keyword>
<reference evidence="2" key="1">
    <citation type="journal article" date="2020" name="Nat. Ecol. Evol.">
        <title>Deeply conserved synteny resolves early events in vertebrate evolution.</title>
        <authorList>
            <person name="Simakov O."/>
            <person name="Marletaz F."/>
            <person name="Yue J.X."/>
            <person name="O'Connell B."/>
            <person name="Jenkins J."/>
            <person name="Brandt A."/>
            <person name="Calef R."/>
            <person name="Tung C.H."/>
            <person name="Huang T.K."/>
            <person name="Schmutz J."/>
            <person name="Satoh N."/>
            <person name="Yu J.K."/>
            <person name="Putnam N.H."/>
            <person name="Green R.E."/>
            <person name="Rokhsar D.S."/>
        </authorList>
    </citation>
    <scope>NUCLEOTIDE SEQUENCE [LARGE SCALE GENOMIC DNA]</scope>
    <source>
        <strain evidence="2">S238N-H82</strain>
    </source>
</reference>
<name>A0A9J7MP88_BRAFL</name>
<gene>
    <name evidence="3" type="primary">LOC118414470</name>
</gene>
<organism evidence="2 3">
    <name type="scientific">Branchiostoma floridae</name>
    <name type="common">Florida lancelet</name>
    <name type="synonym">Amphioxus</name>
    <dbReference type="NCBI Taxonomy" id="7739"/>
    <lineage>
        <taxon>Eukaryota</taxon>
        <taxon>Metazoa</taxon>
        <taxon>Chordata</taxon>
        <taxon>Cephalochordata</taxon>
        <taxon>Leptocardii</taxon>
        <taxon>Amphioxiformes</taxon>
        <taxon>Branchiostomatidae</taxon>
        <taxon>Branchiostoma</taxon>
    </lineage>
</organism>
<dbReference type="GeneID" id="118414470"/>
<proteinExistence type="predicted"/>
<protein>
    <submittedName>
        <fullName evidence="3">Uncharacterized protein LOC118414470 isoform X2</fullName>
    </submittedName>
</protein>
<keyword evidence="2" id="KW-1185">Reference proteome</keyword>
<reference evidence="3" key="2">
    <citation type="submission" date="2025-08" db="UniProtKB">
        <authorList>
            <consortium name="RefSeq"/>
        </authorList>
    </citation>
    <scope>IDENTIFICATION</scope>
    <source>
        <strain evidence="3">S238N-H82</strain>
        <tissue evidence="3">Testes</tissue>
    </source>
</reference>
<evidence type="ECO:0000256" key="1">
    <source>
        <dbReference type="SAM" id="Phobius"/>
    </source>
</evidence>
<sequence>MYTQGETAERTVADVHRQSCFPHPLSQRVDTQALKGMIIHEVWYLLFLIVFHIKMVTRGLPEGRYGTCNGLGWLHNGSRCVMSLLQSAYMCLQVACKTAMAPLHLVWAQVFRQPEDSSLMTYIGMHLYNSTNILVLILVFHIVWHNNYSLLSLNSTFLIVPFVKGHFCGQHTSAYRKKLKQMYECCKKIRKKKTRAELRRCLFSAKTSYTNVRNCIIASLGYELLQWAVLVYCTAKGVFDFTTLPTLNTFQLIVLFLHTCYLVAHLWLYYHDSTMYTLIEKNRFHYPELMEDSNFHIYHVELMNFVSWYYDKGQFK</sequence>
<dbReference type="RefSeq" id="XP_035674420.1">
    <property type="nucleotide sequence ID" value="XM_035818527.1"/>
</dbReference>
<evidence type="ECO:0000313" key="3">
    <source>
        <dbReference type="RefSeq" id="XP_035674420.1"/>
    </source>
</evidence>
<keyword evidence="1" id="KW-0812">Transmembrane</keyword>
<accession>A0A9J7MP88</accession>